<sequence length="204" mass="23738">MFPLVGSALYFMFNVPGTVFASNSIYSSRKFFEKYKKYCKVKMPSHCDDSISLEKVIQKETLETEYTLEPELLVSHEDKGKNRGKKSKKAIAAERIARTAVVYECVYCGRLMDSLYYLKFHVIGQRRSIYKGYYVLRIDCPKRLQMDGLSYNKKLIPISCPPPKIKVWANIICQDPRVVDAEGYFPVPIEIASEWEQFYSQYMI</sequence>
<evidence type="ECO:0000313" key="1">
    <source>
        <dbReference type="EnsemblMetazoa" id="tetur12g01520.1"/>
    </source>
</evidence>
<organism evidence="1 2">
    <name type="scientific">Tetranychus urticae</name>
    <name type="common">Two-spotted spider mite</name>
    <dbReference type="NCBI Taxonomy" id="32264"/>
    <lineage>
        <taxon>Eukaryota</taxon>
        <taxon>Metazoa</taxon>
        <taxon>Ecdysozoa</taxon>
        <taxon>Arthropoda</taxon>
        <taxon>Chelicerata</taxon>
        <taxon>Arachnida</taxon>
        <taxon>Acari</taxon>
        <taxon>Acariformes</taxon>
        <taxon>Trombidiformes</taxon>
        <taxon>Prostigmata</taxon>
        <taxon>Eleutherengona</taxon>
        <taxon>Raphignathae</taxon>
        <taxon>Tetranychoidea</taxon>
        <taxon>Tetranychidae</taxon>
        <taxon>Tetranychus</taxon>
    </lineage>
</organism>
<reference evidence="2" key="1">
    <citation type="submission" date="2011-08" db="EMBL/GenBank/DDBJ databases">
        <authorList>
            <person name="Rombauts S."/>
        </authorList>
    </citation>
    <scope>NUCLEOTIDE SEQUENCE</scope>
    <source>
        <strain evidence="2">London</strain>
    </source>
</reference>
<dbReference type="KEGG" id="tut:107364378"/>
<dbReference type="EnsemblMetazoa" id="tetur12g01520.1">
    <property type="protein sequence ID" value="tetur12g01520.1"/>
    <property type="gene ID" value="tetur12g01520"/>
</dbReference>
<proteinExistence type="predicted"/>
<evidence type="ECO:0000313" key="2">
    <source>
        <dbReference type="Proteomes" id="UP000015104"/>
    </source>
</evidence>
<dbReference type="AlphaFoldDB" id="T1KII8"/>
<accession>T1KII8</accession>
<dbReference type="Proteomes" id="UP000015104">
    <property type="component" value="Unassembled WGS sequence"/>
</dbReference>
<reference evidence="1" key="2">
    <citation type="submission" date="2015-06" db="UniProtKB">
        <authorList>
            <consortium name="EnsemblMetazoa"/>
        </authorList>
    </citation>
    <scope>IDENTIFICATION</scope>
</reference>
<dbReference type="EMBL" id="CAEY01000114">
    <property type="status" value="NOT_ANNOTATED_CDS"/>
    <property type="molecule type" value="Genomic_DNA"/>
</dbReference>
<name>T1KII8_TETUR</name>
<protein>
    <submittedName>
        <fullName evidence="1">Uncharacterized protein</fullName>
    </submittedName>
</protein>
<dbReference type="HOGENOM" id="CLU_1344800_0_0_1"/>
<keyword evidence="2" id="KW-1185">Reference proteome</keyword>
<gene>
    <name evidence="1" type="primary">107364378</name>
</gene>